<dbReference type="EMBL" id="JAGETV010000022">
    <property type="protein sequence ID" value="MBO1927992.1"/>
    <property type="molecule type" value="Genomic_DNA"/>
</dbReference>
<dbReference type="SFLD" id="SFLDG01129">
    <property type="entry name" value="C1.5:_HAD__Beta-PGM__Phosphata"/>
    <property type="match status" value="1"/>
</dbReference>
<keyword evidence="1" id="KW-0479">Metal-binding</keyword>
<dbReference type="Gene3D" id="3.40.50.1000">
    <property type="entry name" value="HAD superfamily/HAD-like"/>
    <property type="match status" value="1"/>
</dbReference>
<dbReference type="PANTHER" id="PTHR43434">
    <property type="entry name" value="PHOSPHOGLYCOLATE PHOSPHATASE"/>
    <property type="match status" value="1"/>
</dbReference>
<keyword evidence="2 5" id="KW-0378">Hydrolase</keyword>
<evidence type="ECO:0000256" key="2">
    <source>
        <dbReference type="ARBA" id="ARBA00022801"/>
    </source>
</evidence>
<name>A0ABS3Q6Q5_9GAMM</name>
<evidence type="ECO:0000313" key="6">
    <source>
        <dbReference type="Proteomes" id="UP000664835"/>
    </source>
</evidence>
<protein>
    <submittedName>
        <fullName evidence="5">HAD-IA family hydrolase</fullName>
    </submittedName>
</protein>
<keyword evidence="4" id="KW-0119">Carbohydrate metabolism</keyword>
<organism evidence="5 6">
    <name type="scientific">Thiomicrorhabdus marina</name>
    <dbReference type="NCBI Taxonomy" id="2818442"/>
    <lineage>
        <taxon>Bacteria</taxon>
        <taxon>Pseudomonadati</taxon>
        <taxon>Pseudomonadota</taxon>
        <taxon>Gammaproteobacteria</taxon>
        <taxon>Thiotrichales</taxon>
        <taxon>Piscirickettsiaceae</taxon>
        <taxon>Thiomicrorhabdus</taxon>
    </lineage>
</organism>
<dbReference type="Proteomes" id="UP000664835">
    <property type="component" value="Unassembled WGS sequence"/>
</dbReference>
<keyword evidence="3" id="KW-0460">Magnesium</keyword>
<dbReference type="InterPro" id="IPR023198">
    <property type="entry name" value="PGP-like_dom2"/>
</dbReference>
<dbReference type="GO" id="GO:0016787">
    <property type="term" value="F:hydrolase activity"/>
    <property type="evidence" value="ECO:0007669"/>
    <property type="project" value="UniProtKB-KW"/>
</dbReference>
<dbReference type="Gene3D" id="1.10.150.240">
    <property type="entry name" value="Putative phosphatase, domain 2"/>
    <property type="match status" value="1"/>
</dbReference>
<keyword evidence="6" id="KW-1185">Reference proteome</keyword>
<dbReference type="SUPFAM" id="SSF56784">
    <property type="entry name" value="HAD-like"/>
    <property type="match status" value="1"/>
</dbReference>
<dbReference type="PANTHER" id="PTHR43434:SF23">
    <property type="entry name" value="PHOSPHOGLYCOLATE PHOSPHATASE"/>
    <property type="match status" value="1"/>
</dbReference>
<evidence type="ECO:0000256" key="1">
    <source>
        <dbReference type="ARBA" id="ARBA00022723"/>
    </source>
</evidence>
<dbReference type="InterPro" id="IPR023214">
    <property type="entry name" value="HAD_sf"/>
</dbReference>
<dbReference type="NCBIfam" id="TIGR01549">
    <property type="entry name" value="HAD-SF-IA-v1"/>
    <property type="match status" value="1"/>
</dbReference>
<evidence type="ECO:0000256" key="4">
    <source>
        <dbReference type="ARBA" id="ARBA00023277"/>
    </source>
</evidence>
<proteinExistence type="predicted"/>
<accession>A0ABS3Q6Q5</accession>
<gene>
    <name evidence="5" type="ORF">J3998_10435</name>
</gene>
<dbReference type="SFLD" id="SFLDS00003">
    <property type="entry name" value="Haloacid_Dehalogenase"/>
    <property type="match status" value="1"/>
</dbReference>
<sequence>MTASANDLNCVLFDLDGTLLDTSYDFAYAIGKTCEHFGQKTVTYQDLRTVVSQGGLAMTQLAFPELNGDELEERRQYFLDVYFNNIAHHTGIFPGLQAGLEHLAANNIDWGIVTNKPQWLTEKLLSLIKFPSAPKSVICGDTLSVRKPNPEPMYLAAKECGTQPENCLYLGDHPRDIEAGINAKMKTGAAMYGYLPQTATDKDWPADWHFHTPFEISRFIQQNF</sequence>
<dbReference type="InterPro" id="IPR036412">
    <property type="entry name" value="HAD-like_sf"/>
</dbReference>
<dbReference type="InterPro" id="IPR050155">
    <property type="entry name" value="HAD-like_hydrolase_sf"/>
</dbReference>
<dbReference type="InterPro" id="IPR041492">
    <property type="entry name" value="HAD_2"/>
</dbReference>
<comment type="caution">
    <text evidence="5">The sequence shown here is derived from an EMBL/GenBank/DDBJ whole genome shotgun (WGS) entry which is preliminary data.</text>
</comment>
<reference evidence="5 6" key="1">
    <citation type="submission" date="2021-03" db="EMBL/GenBank/DDBJ databases">
        <title>Thiomicrorhabdus sp.nov.,novel sulfur-oxidizing bacteria isolated from coastal sediment.</title>
        <authorList>
            <person name="Liu X."/>
        </authorList>
    </citation>
    <scope>NUCLEOTIDE SEQUENCE [LARGE SCALE GENOMIC DNA]</scope>
    <source>
        <strain evidence="5 6">6S2-11</strain>
    </source>
</reference>
<dbReference type="InterPro" id="IPR006439">
    <property type="entry name" value="HAD-SF_hydro_IA"/>
</dbReference>
<dbReference type="Pfam" id="PF13419">
    <property type="entry name" value="HAD_2"/>
    <property type="match status" value="1"/>
</dbReference>
<dbReference type="RefSeq" id="WP_208150605.1">
    <property type="nucleotide sequence ID" value="NZ_JAGETV010000022.1"/>
</dbReference>
<evidence type="ECO:0000313" key="5">
    <source>
        <dbReference type="EMBL" id="MBO1927992.1"/>
    </source>
</evidence>
<evidence type="ECO:0000256" key="3">
    <source>
        <dbReference type="ARBA" id="ARBA00022842"/>
    </source>
</evidence>